<dbReference type="EMBL" id="CM009756">
    <property type="protein sequence ID" value="PUZ44066.1"/>
    <property type="molecule type" value="Genomic_DNA"/>
</dbReference>
<evidence type="ECO:0008006" key="3">
    <source>
        <dbReference type="Google" id="ProtNLM"/>
    </source>
</evidence>
<evidence type="ECO:0000313" key="1">
    <source>
        <dbReference type="EMBL" id="PUZ44066.1"/>
    </source>
</evidence>
<organism evidence="1 2">
    <name type="scientific">Panicum hallii var. hallii</name>
    <dbReference type="NCBI Taxonomy" id="1504633"/>
    <lineage>
        <taxon>Eukaryota</taxon>
        <taxon>Viridiplantae</taxon>
        <taxon>Streptophyta</taxon>
        <taxon>Embryophyta</taxon>
        <taxon>Tracheophyta</taxon>
        <taxon>Spermatophyta</taxon>
        <taxon>Magnoliopsida</taxon>
        <taxon>Liliopsida</taxon>
        <taxon>Poales</taxon>
        <taxon>Poaceae</taxon>
        <taxon>PACMAD clade</taxon>
        <taxon>Panicoideae</taxon>
        <taxon>Panicodae</taxon>
        <taxon>Paniceae</taxon>
        <taxon>Panicinae</taxon>
        <taxon>Panicum</taxon>
        <taxon>Panicum sect. Panicum</taxon>
    </lineage>
</organism>
<dbReference type="Gramene" id="PUZ44066">
    <property type="protein sequence ID" value="PUZ44066"/>
    <property type="gene ID" value="GQ55_8G059600"/>
</dbReference>
<dbReference type="AlphaFoldDB" id="A0A2T7CL63"/>
<dbReference type="CDD" id="cd22160">
    <property type="entry name" value="F-box_AtFBL13-like"/>
    <property type="match status" value="1"/>
</dbReference>
<dbReference type="Gene3D" id="1.20.1280.50">
    <property type="match status" value="1"/>
</dbReference>
<dbReference type="InterPro" id="IPR053197">
    <property type="entry name" value="F-box_SCFL_complex_component"/>
</dbReference>
<dbReference type="STRING" id="1504633.A0A2T7CL63"/>
<dbReference type="InterPro" id="IPR053781">
    <property type="entry name" value="F-box_AtFBL13-like"/>
</dbReference>
<protein>
    <recommendedName>
        <fullName evidence="3">F-box domain-containing protein</fullName>
    </recommendedName>
</protein>
<keyword evidence="2" id="KW-1185">Reference proteome</keyword>
<dbReference type="Proteomes" id="UP000244336">
    <property type="component" value="Chromosome 8"/>
</dbReference>
<reference evidence="1 2" key="1">
    <citation type="submission" date="2018-04" db="EMBL/GenBank/DDBJ databases">
        <title>WGS assembly of Panicum hallii var. hallii HAL2.</title>
        <authorList>
            <person name="Lovell J."/>
            <person name="Jenkins J."/>
            <person name="Lowry D."/>
            <person name="Mamidi S."/>
            <person name="Sreedasyam A."/>
            <person name="Weng X."/>
            <person name="Barry K."/>
            <person name="Bonette J."/>
            <person name="Campitelli B."/>
            <person name="Daum C."/>
            <person name="Gordon S."/>
            <person name="Gould B."/>
            <person name="Lipzen A."/>
            <person name="MacQueen A."/>
            <person name="Palacio-Mejia J."/>
            <person name="Plott C."/>
            <person name="Shakirov E."/>
            <person name="Shu S."/>
            <person name="Yoshinaga Y."/>
            <person name="Zane M."/>
            <person name="Rokhsar D."/>
            <person name="Grimwood J."/>
            <person name="Schmutz J."/>
            <person name="Juenger T."/>
        </authorList>
    </citation>
    <scope>NUCLEOTIDE SEQUENCE [LARGE SCALE GENOMIC DNA]</scope>
    <source>
        <strain evidence="2">cv. HAL2</strain>
    </source>
</reference>
<proteinExistence type="predicted"/>
<accession>A0A2T7CL63</accession>
<sequence length="149" mass="17507">MPQQHVKVSGRRNRRRAPTVGIDTLPDEVLWRMLSFLPVREAAQTCVLGGRWRHLWRYMPVMRIVSGDGPLTRKDDKDMNRFVSIFMFLRDRGAPLELCELKIENLMYGQFCSWTLYNVVFCHRTLLNPAFAAGYLLSVYLCQWTPQRL</sequence>
<evidence type="ECO:0000313" key="2">
    <source>
        <dbReference type="Proteomes" id="UP000244336"/>
    </source>
</evidence>
<dbReference type="InterPro" id="IPR036047">
    <property type="entry name" value="F-box-like_dom_sf"/>
</dbReference>
<dbReference type="PANTHER" id="PTHR34223">
    <property type="entry name" value="OS11G0201299 PROTEIN"/>
    <property type="match status" value="1"/>
</dbReference>
<dbReference type="OrthoDB" id="685487at2759"/>
<dbReference type="SUPFAM" id="SSF81383">
    <property type="entry name" value="F-box domain"/>
    <property type="match status" value="1"/>
</dbReference>
<name>A0A2T7CL63_9POAL</name>
<dbReference type="PANTHER" id="PTHR34223:SF51">
    <property type="entry name" value="OS06G0556300 PROTEIN"/>
    <property type="match status" value="1"/>
</dbReference>
<gene>
    <name evidence="1" type="ORF">GQ55_8G059600</name>
</gene>